<organism evidence="1 2">
    <name type="scientific">Salix suchowensis</name>
    <dbReference type="NCBI Taxonomy" id="1278906"/>
    <lineage>
        <taxon>Eukaryota</taxon>
        <taxon>Viridiplantae</taxon>
        <taxon>Streptophyta</taxon>
        <taxon>Embryophyta</taxon>
        <taxon>Tracheophyta</taxon>
        <taxon>Spermatophyta</taxon>
        <taxon>Magnoliopsida</taxon>
        <taxon>eudicotyledons</taxon>
        <taxon>Gunneridae</taxon>
        <taxon>Pentapetalae</taxon>
        <taxon>rosids</taxon>
        <taxon>fabids</taxon>
        <taxon>Malpighiales</taxon>
        <taxon>Salicaceae</taxon>
        <taxon>Saliceae</taxon>
        <taxon>Salix</taxon>
    </lineage>
</organism>
<reference evidence="1" key="1">
    <citation type="submission" date="2022-10" db="EMBL/GenBank/DDBJ databases">
        <authorList>
            <person name="Hyden B.L."/>
            <person name="Feng K."/>
            <person name="Yates T."/>
            <person name="Jawdy S."/>
            <person name="Smart L.B."/>
            <person name="Muchero W."/>
        </authorList>
    </citation>
    <scope>NUCLEOTIDE SEQUENCE</scope>
    <source>
        <tissue evidence="1">Shoot tip</tissue>
    </source>
</reference>
<gene>
    <name evidence="1" type="ORF">OIU77_004007</name>
</gene>
<dbReference type="EMBL" id="JAPFFI010000015">
    <property type="protein sequence ID" value="KAJ6359912.1"/>
    <property type="molecule type" value="Genomic_DNA"/>
</dbReference>
<dbReference type="Proteomes" id="UP001141253">
    <property type="component" value="Chromosome 13"/>
</dbReference>
<sequence>MVIGHRRSPISPSKLTKIVSRHEQMRISYQQLKSQIDTGLVCIKQKKCLRLCPFH</sequence>
<evidence type="ECO:0000313" key="1">
    <source>
        <dbReference type="EMBL" id="KAJ6359912.1"/>
    </source>
</evidence>
<keyword evidence="2" id="KW-1185">Reference proteome</keyword>
<protein>
    <recommendedName>
        <fullName evidence="3">Ribosomal protein S15</fullName>
    </recommendedName>
</protein>
<comment type="caution">
    <text evidence="1">The sequence shown here is derived from an EMBL/GenBank/DDBJ whole genome shotgun (WGS) entry which is preliminary data.</text>
</comment>
<evidence type="ECO:0000313" key="2">
    <source>
        <dbReference type="Proteomes" id="UP001141253"/>
    </source>
</evidence>
<reference evidence="1" key="2">
    <citation type="journal article" date="2023" name="Int. J. Mol. Sci.">
        <title>De Novo Assembly and Annotation of 11 Diverse Shrub Willow (Salix) Genomes Reveals Novel Gene Organization in Sex-Linked Regions.</title>
        <authorList>
            <person name="Hyden B."/>
            <person name="Feng K."/>
            <person name="Yates T.B."/>
            <person name="Jawdy S."/>
            <person name="Cereghino C."/>
            <person name="Smart L.B."/>
            <person name="Muchero W."/>
        </authorList>
    </citation>
    <scope>NUCLEOTIDE SEQUENCE</scope>
    <source>
        <tissue evidence="1">Shoot tip</tissue>
    </source>
</reference>
<name>A0ABQ9ASY3_9ROSI</name>
<accession>A0ABQ9ASY3</accession>
<proteinExistence type="predicted"/>
<evidence type="ECO:0008006" key="3">
    <source>
        <dbReference type="Google" id="ProtNLM"/>
    </source>
</evidence>